<dbReference type="OrthoDB" id="1910803at2759"/>
<dbReference type="EMBL" id="AUSU01004671">
    <property type="protein sequence ID" value="EPS64687.1"/>
    <property type="molecule type" value="Genomic_DNA"/>
</dbReference>
<gene>
    <name evidence="1" type="ORF">M569_10094</name>
</gene>
<name>S8DXJ4_9LAMI</name>
<protein>
    <submittedName>
        <fullName evidence="1">Uncharacterized protein</fullName>
    </submittedName>
</protein>
<dbReference type="Proteomes" id="UP000015453">
    <property type="component" value="Unassembled WGS sequence"/>
</dbReference>
<evidence type="ECO:0000313" key="1">
    <source>
        <dbReference type="EMBL" id="EPS64687.1"/>
    </source>
</evidence>
<feature type="non-terminal residue" evidence="1">
    <location>
        <position position="1"/>
    </location>
</feature>
<reference evidence="1 2" key="1">
    <citation type="journal article" date="2013" name="BMC Genomics">
        <title>The miniature genome of a carnivorous plant Genlisea aurea contains a low number of genes and short non-coding sequences.</title>
        <authorList>
            <person name="Leushkin E.V."/>
            <person name="Sutormin R.A."/>
            <person name="Nabieva E.R."/>
            <person name="Penin A.A."/>
            <person name="Kondrashov A.S."/>
            <person name="Logacheva M.D."/>
        </authorList>
    </citation>
    <scope>NUCLEOTIDE SEQUENCE [LARGE SCALE GENOMIC DNA]</scope>
</reference>
<feature type="non-terminal residue" evidence="1">
    <location>
        <position position="127"/>
    </location>
</feature>
<organism evidence="1 2">
    <name type="scientific">Genlisea aurea</name>
    <dbReference type="NCBI Taxonomy" id="192259"/>
    <lineage>
        <taxon>Eukaryota</taxon>
        <taxon>Viridiplantae</taxon>
        <taxon>Streptophyta</taxon>
        <taxon>Embryophyta</taxon>
        <taxon>Tracheophyta</taxon>
        <taxon>Spermatophyta</taxon>
        <taxon>Magnoliopsida</taxon>
        <taxon>eudicotyledons</taxon>
        <taxon>Gunneridae</taxon>
        <taxon>Pentapetalae</taxon>
        <taxon>asterids</taxon>
        <taxon>lamiids</taxon>
        <taxon>Lamiales</taxon>
        <taxon>Lentibulariaceae</taxon>
        <taxon>Genlisea</taxon>
    </lineage>
</organism>
<keyword evidence="2" id="KW-1185">Reference proteome</keyword>
<accession>S8DXJ4</accession>
<comment type="caution">
    <text evidence="1">The sequence shown here is derived from an EMBL/GenBank/DDBJ whole genome shotgun (WGS) entry which is preliminary data.</text>
</comment>
<proteinExistence type="predicted"/>
<evidence type="ECO:0000313" key="2">
    <source>
        <dbReference type="Proteomes" id="UP000015453"/>
    </source>
</evidence>
<sequence length="127" mass="14170">SGESRSLMNELARAFESDEHRFGALKLMVLNGNVERMLADSLGAKGETTIFYHRNALAYKYSGRLRVQNILSSVHYAMSLLPDEIPFKALATPEDLKYFLHSTDKAIVLLDFCGWTQKLLAANGTTS</sequence>
<dbReference type="AlphaFoldDB" id="S8DXJ4"/>